<gene>
    <name evidence="1" type="ORF">METZ01_LOCUS137348</name>
</gene>
<sequence>MKIIHIILLSSFLAIGCAGHHLHNYERDYKHKIVKVVPEERGKTFTVVVHHQGKLTPKEKKFLRKHFRKKFGHKKRRYNKNKVKVVFVLK</sequence>
<dbReference type="EMBL" id="UINC01020025">
    <property type="protein sequence ID" value="SVA84494.1"/>
    <property type="molecule type" value="Genomic_DNA"/>
</dbReference>
<accession>A0A381Z5S2</accession>
<dbReference type="AlphaFoldDB" id="A0A381Z5S2"/>
<proteinExistence type="predicted"/>
<name>A0A381Z5S2_9ZZZZ</name>
<reference evidence="1" key="1">
    <citation type="submission" date="2018-05" db="EMBL/GenBank/DDBJ databases">
        <authorList>
            <person name="Lanie J.A."/>
            <person name="Ng W.-L."/>
            <person name="Kazmierczak K.M."/>
            <person name="Andrzejewski T.M."/>
            <person name="Davidsen T.M."/>
            <person name="Wayne K.J."/>
            <person name="Tettelin H."/>
            <person name="Glass J.I."/>
            <person name="Rusch D."/>
            <person name="Podicherti R."/>
            <person name="Tsui H.-C.T."/>
            <person name="Winkler M.E."/>
        </authorList>
    </citation>
    <scope>NUCLEOTIDE SEQUENCE</scope>
</reference>
<dbReference type="PROSITE" id="PS51257">
    <property type="entry name" value="PROKAR_LIPOPROTEIN"/>
    <property type="match status" value="1"/>
</dbReference>
<organism evidence="1">
    <name type="scientific">marine metagenome</name>
    <dbReference type="NCBI Taxonomy" id="408172"/>
    <lineage>
        <taxon>unclassified sequences</taxon>
        <taxon>metagenomes</taxon>
        <taxon>ecological metagenomes</taxon>
    </lineage>
</organism>
<evidence type="ECO:0000313" key="1">
    <source>
        <dbReference type="EMBL" id="SVA84494.1"/>
    </source>
</evidence>
<protein>
    <submittedName>
        <fullName evidence="1">Uncharacterized protein</fullName>
    </submittedName>
</protein>